<dbReference type="AlphaFoldDB" id="A0A9Q0JFX0"/>
<keyword evidence="3" id="KW-0408">Iron</keyword>
<reference evidence="5" key="2">
    <citation type="journal article" date="2023" name="Plants (Basel)">
        <title>Annotation of the Turnera subulata (Passifloraceae) Draft Genome Reveals the S-Locus Evolved after the Divergence of Turneroideae from Passifloroideae in a Stepwise Manner.</title>
        <authorList>
            <person name="Henning P.M."/>
            <person name="Roalson E.H."/>
            <person name="Mir W."/>
            <person name="McCubbin A.G."/>
            <person name="Shore J.S."/>
        </authorList>
    </citation>
    <scope>NUCLEOTIDE SEQUENCE</scope>
    <source>
        <strain evidence="5">F60SS</strain>
    </source>
</reference>
<reference evidence="5" key="1">
    <citation type="submission" date="2022-02" db="EMBL/GenBank/DDBJ databases">
        <authorList>
            <person name="Henning P.M."/>
            <person name="McCubbin A.G."/>
            <person name="Shore J.S."/>
        </authorList>
    </citation>
    <scope>NUCLEOTIDE SEQUENCE</scope>
    <source>
        <strain evidence="5">F60SS</strain>
        <tissue evidence="5">Leaves</tissue>
    </source>
</reference>
<dbReference type="EMBL" id="JAKUCV010003088">
    <property type="protein sequence ID" value="KAJ4840253.1"/>
    <property type="molecule type" value="Genomic_DNA"/>
</dbReference>
<keyword evidence="2" id="KW-0479">Metal-binding</keyword>
<evidence type="ECO:0000313" key="6">
    <source>
        <dbReference type="Proteomes" id="UP001141552"/>
    </source>
</evidence>
<evidence type="ECO:0000256" key="4">
    <source>
        <dbReference type="SAM" id="Phobius"/>
    </source>
</evidence>
<keyword evidence="4" id="KW-1133">Transmembrane helix</keyword>
<dbReference type="GO" id="GO:0046872">
    <property type="term" value="F:metal ion binding"/>
    <property type="evidence" value="ECO:0007669"/>
    <property type="project" value="UniProtKB-KW"/>
</dbReference>
<comment type="subcellular location">
    <subcellularLocation>
        <location evidence="1">Endoplasmic reticulum membrane</location>
    </subcellularLocation>
</comment>
<keyword evidence="4" id="KW-0472">Membrane</keyword>
<dbReference type="Proteomes" id="UP001141552">
    <property type="component" value="Unassembled WGS sequence"/>
</dbReference>
<dbReference type="PANTHER" id="PTHR10869">
    <property type="entry name" value="PROLYL 4-HYDROXYLASE ALPHA SUBUNIT"/>
    <property type="match status" value="1"/>
</dbReference>
<dbReference type="GO" id="GO:0005789">
    <property type="term" value="C:endoplasmic reticulum membrane"/>
    <property type="evidence" value="ECO:0007669"/>
    <property type="project" value="UniProtKB-SubCell"/>
</dbReference>
<organism evidence="5 6">
    <name type="scientific">Turnera subulata</name>
    <dbReference type="NCBI Taxonomy" id="218843"/>
    <lineage>
        <taxon>Eukaryota</taxon>
        <taxon>Viridiplantae</taxon>
        <taxon>Streptophyta</taxon>
        <taxon>Embryophyta</taxon>
        <taxon>Tracheophyta</taxon>
        <taxon>Spermatophyta</taxon>
        <taxon>Magnoliopsida</taxon>
        <taxon>eudicotyledons</taxon>
        <taxon>Gunneridae</taxon>
        <taxon>Pentapetalae</taxon>
        <taxon>rosids</taxon>
        <taxon>fabids</taxon>
        <taxon>Malpighiales</taxon>
        <taxon>Passifloraceae</taxon>
        <taxon>Turnera</taxon>
    </lineage>
</organism>
<evidence type="ECO:0000256" key="3">
    <source>
        <dbReference type="ARBA" id="ARBA00023004"/>
    </source>
</evidence>
<keyword evidence="4" id="KW-0812">Transmembrane</keyword>
<comment type="caution">
    <text evidence="5">The sequence shown here is derived from an EMBL/GenBank/DDBJ whole genome shotgun (WGS) entry which is preliminary data.</text>
</comment>
<proteinExistence type="predicted"/>
<accession>A0A9Q0JFX0</accession>
<keyword evidence="6" id="KW-1185">Reference proteome</keyword>
<feature type="transmembrane region" description="Helical" evidence="4">
    <location>
        <begin position="12"/>
        <end position="31"/>
    </location>
</feature>
<gene>
    <name evidence="5" type="primary">P4H9_2</name>
    <name evidence="5" type="ORF">Tsubulata_015415</name>
</gene>
<evidence type="ECO:0000256" key="2">
    <source>
        <dbReference type="ARBA" id="ARBA00022723"/>
    </source>
</evidence>
<name>A0A9Q0JFX0_9ROSI</name>
<dbReference type="Gene3D" id="2.60.120.620">
    <property type="entry name" value="q2cbj1_9rhob like domain"/>
    <property type="match status" value="1"/>
</dbReference>
<sequence>MKIKAKRSRRKLGLPAIAVLCSVFFLVGFYGSTLISRDDAPDIRPKLRRLEVVDVDRDPMPHGVTGEASIESIPFQVLSWRPRALYFPRFATPEQCNSIIEMAKANLEPSSLALRQGETAETTKGTRTSSGTFISASEDESGILEFIEKKIAKASLIPRSHGEVI</sequence>
<dbReference type="OrthoDB" id="1721415at2759"/>
<evidence type="ECO:0000313" key="5">
    <source>
        <dbReference type="EMBL" id="KAJ4840253.1"/>
    </source>
</evidence>
<dbReference type="PANTHER" id="PTHR10869:SF195">
    <property type="entry name" value="PROLYL 4-HYDROXYLASE 9-RELATED"/>
    <property type="match status" value="1"/>
</dbReference>
<dbReference type="InterPro" id="IPR045054">
    <property type="entry name" value="P4HA-like"/>
</dbReference>
<protein>
    <submittedName>
        <fullName evidence="5">Prolyl 4-hydroxylase 9</fullName>
    </submittedName>
</protein>
<evidence type="ECO:0000256" key="1">
    <source>
        <dbReference type="ARBA" id="ARBA00004586"/>
    </source>
</evidence>
<dbReference type="GO" id="GO:0004656">
    <property type="term" value="F:procollagen-proline 4-dioxygenase activity"/>
    <property type="evidence" value="ECO:0007669"/>
    <property type="project" value="TreeGrafter"/>
</dbReference>